<protein>
    <submittedName>
        <fullName evidence="2">Uncharacterized protein</fullName>
    </submittedName>
</protein>
<dbReference type="RefSeq" id="WP_289830779.1">
    <property type="nucleotide sequence ID" value="NZ_JAUEDK010000026.1"/>
</dbReference>
<organism evidence="2 3">
    <name type="scientific">Crenobacter oryzisoli</name>
    <dbReference type="NCBI Taxonomy" id="3056844"/>
    <lineage>
        <taxon>Bacteria</taxon>
        <taxon>Pseudomonadati</taxon>
        <taxon>Pseudomonadota</taxon>
        <taxon>Betaproteobacteria</taxon>
        <taxon>Neisseriales</taxon>
        <taxon>Neisseriaceae</taxon>
        <taxon>Crenobacter</taxon>
    </lineage>
</organism>
<evidence type="ECO:0000256" key="1">
    <source>
        <dbReference type="SAM" id="MobiDB-lite"/>
    </source>
</evidence>
<evidence type="ECO:0000313" key="3">
    <source>
        <dbReference type="Proteomes" id="UP001168540"/>
    </source>
</evidence>
<reference evidence="2" key="1">
    <citation type="submission" date="2023-06" db="EMBL/GenBank/DDBJ databases">
        <authorList>
            <person name="Zhang S."/>
        </authorList>
    </citation>
    <scope>NUCLEOTIDE SEQUENCE</scope>
    <source>
        <strain evidence="2">SG2303</strain>
    </source>
</reference>
<dbReference type="EMBL" id="JAUEDK010000026">
    <property type="protein sequence ID" value="MDN0076127.1"/>
    <property type="molecule type" value="Genomic_DNA"/>
</dbReference>
<feature type="region of interest" description="Disordered" evidence="1">
    <location>
        <begin position="68"/>
        <end position="90"/>
    </location>
</feature>
<proteinExistence type="predicted"/>
<gene>
    <name evidence="2" type="ORF">QU481_14650</name>
</gene>
<dbReference type="Proteomes" id="UP001168540">
    <property type="component" value="Unassembled WGS sequence"/>
</dbReference>
<keyword evidence="3" id="KW-1185">Reference proteome</keyword>
<comment type="caution">
    <text evidence="2">The sequence shown here is derived from an EMBL/GenBank/DDBJ whole genome shotgun (WGS) entry which is preliminary data.</text>
</comment>
<name>A0ABT7XQR9_9NEIS</name>
<evidence type="ECO:0000313" key="2">
    <source>
        <dbReference type="EMBL" id="MDN0076127.1"/>
    </source>
</evidence>
<sequence length="90" mass="9735">MAMEAVKLFELMLREEGAVPTQLSNLHIVALLAESLAAISPKLSQSELSRLIAVGVLVRHQMASSTSPQWLEHASESSLQSGFPSTEPLH</sequence>
<accession>A0ABT7XQR9</accession>